<gene>
    <name evidence="1" type="ORF">PsYK624_153330</name>
</gene>
<evidence type="ECO:0000313" key="2">
    <source>
        <dbReference type="Proteomes" id="UP000703269"/>
    </source>
</evidence>
<dbReference type="InterPro" id="IPR027443">
    <property type="entry name" value="IPNS-like_sf"/>
</dbReference>
<comment type="caution">
    <text evidence="1">The sequence shown here is derived from an EMBL/GenBank/DDBJ whole genome shotgun (WGS) entry which is preliminary data.</text>
</comment>
<reference evidence="1 2" key="1">
    <citation type="submission" date="2021-08" db="EMBL/GenBank/DDBJ databases">
        <title>Draft Genome Sequence of Phanerochaete sordida strain YK-624.</title>
        <authorList>
            <person name="Mori T."/>
            <person name="Dohra H."/>
            <person name="Suzuki T."/>
            <person name="Kawagishi H."/>
            <person name="Hirai H."/>
        </authorList>
    </citation>
    <scope>NUCLEOTIDE SEQUENCE [LARGE SCALE GENOMIC DNA]</scope>
    <source>
        <strain evidence="1 2">YK-624</strain>
    </source>
</reference>
<dbReference type="PANTHER" id="PTHR30613">
    <property type="entry name" value="UNCHARACTERIZED PROTEIN YBIU-RELATED"/>
    <property type="match status" value="1"/>
</dbReference>
<protein>
    <submittedName>
        <fullName evidence="1">DUF1479 domain-containing protein</fullName>
    </submittedName>
</protein>
<dbReference type="Pfam" id="PF07350">
    <property type="entry name" value="Gig2-like"/>
    <property type="match status" value="1"/>
</dbReference>
<dbReference type="Proteomes" id="UP000703269">
    <property type="component" value="Unassembled WGS sequence"/>
</dbReference>
<dbReference type="InterPro" id="IPR010856">
    <property type="entry name" value="Gig2-like"/>
</dbReference>
<sequence length="503" mass="54952">MLLRRAASLLSRARPALELARTRNTSTSAVPNKNSEGTIEEIFSSFHESPPFPDRFAHLKQELWTEGLVESWREVLKALEDATANVIARGSQSVPEVSYASLKSGLSASEVEAVKSAGCTIVRGAVPEAEARDWDRLTREYIAANKSNIRGSPADSIVFYELYSSPAQILARTHAHVLSTHKALLTALFHARPDTLVSLHTPLSYFDRLRIRPPGPSRFALGPHMDGGGIERWEDVQYRRVYAEILSGGAGWRGYDAWDLSERVGANQDLYNAPNQCSILRPLQGWLSLSNTGPGEGTLKVLPFLKESTAYLMLRPFFRPTAQAQRAADAADGKVALDFASWEPALDSPEFPGSVPAKAQVFSAKTHPHLRLDEGALVSVPRVNPGDQVFWHCDLVHAVETEHSGPNDAVVLYIPAVPFTVENAGYIRSQLLNFAKGLPAPDFPGGPGEAGFIGQVAPADVVMPEARKAFGLEEYTEEDVVASKGEISEGEREALYQGNMIIF</sequence>
<organism evidence="1 2">
    <name type="scientific">Phanerochaete sordida</name>
    <dbReference type="NCBI Taxonomy" id="48140"/>
    <lineage>
        <taxon>Eukaryota</taxon>
        <taxon>Fungi</taxon>
        <taxon>Dikarya</taxon>
        <taxon>Basidiomycota</taxon>
        <taxon>Agaricomycotina</taxon>
        <taxon>Agaricomycetes</taxon>
        <taxon>Polyporales</taxon>
        <taxon>Phanerochaetaceae</taxon>
        <taxon>Phanerochaete</taxon>
    </lineage>
</organism>
<dbReference type="EMBL" id="BPQB01000100">
    <property type="protein sequence ID" value="GJE99090.1"/>
    <property type="molecule type" value="Genomic_DNA"/>
</dbReference>
<accession>A0A9P3GT22</accession>
<name>A0A9P3GT22_9APHY</name>
<keyword evidence="2" id="KW-1185">Reference proteome</keyword>
<proteinExistence type="predicted"/>
<dbReference type="AlphaFoldDB" id="A0A9P3GT22"/>
<dbReference type="PANTHER" id="PTHR30613:SF1">
    <property type="entry name" value="DUF1479 DOMAIN PROTEIN (AFU_ORTHOLOGUE AFUA_5G09280)"/>
    <property type="match status" value="1"/>
</dbReference>
<dbReference type="Gene3D" id="2.60.120.330">
    <property type="entry name" value="B-lactam Antibiotic, Isopenicillin N Synthase, Chain"/>
    <property type="match status" value="1"/>
</dbReference>
<dbReference type="OrthoDB" id="8249012at2759"/>
<evidence type="ECO:0000313" key="1">
    <source>
        <dbReference type="EMBL" id="GJE99090.1"/>
    </source>
</evidence>
<dbReference type="SUPFAM" id="SSF51197">
    <property type="entry name" value="Clavaminate synthase-like"/>
    <property type="match status" value="1"/>
</dbReference>